<dbReference type="Proteomes" id="UP001066276">
    <property type="component" value="Chromosome 5"/>
</dbReference>
<protein>
    <submittedName>
        <fullName evidence="2">Uncharacterized protein</fullName>
    </submittedName>
</protein>
<feature type="region of interest" description="Disordered" evidence="1">
    <location>
        <begin position="1"/>
        <end position="33"/>
    </location>
</feature>
<feature type="compositionally biased region" description="Low complexity" evidence="1">
    <location>
        <begin position="61"/>
        <end position="70"/>
    </location>
</feature>
<evidence type="ECO:0000313" key="3">
    <source>
        <dbReference type="Proteomes" id="UP001066276"/>
    </source>
</evidence>
<evidence type="ECO:0000256" key="1">
    <source>
        <dbReference type="SAM" id="MobiDB-lite"/>
    </source>
</evidence>
<gene>
    <name evidence="2" type="ORF">NDU88_008641</name>
</gene>
<name>A0AAV7RSZ1_PLEWA</name>
<evidence type="ECO:0000313" key="2">
    <source>
        <dbReference type="EMBL" id="KAJ1155916.1"/>
    </source>
</evidence>
<accession>A0AAV7RSZ1</accession>
<reference evidence="2" key="1">
    <citation type="journal article" date="2022" name="bioRxiv">
        <title>Sequencing and chromosome-scale assembly of the giantPleurodeles waltlgenome.</title>
        <authorList>
            <person name="Brown T."/>
            <person name="Elewa A."/>
            <person name="Iarovenko S."/>
            <person name="Subramanian E."/>
            <person name="Araus A.J."/>
            <person name="Petzold A."/>
            <person name="Susuki M."/>
            <person name="Suzuki K.-i.T."/>
            <person name="Hayashi T."/>
            <person name="Toyoda A."/>
            <person name="Oliveira C."/>
            <person name="Osipova E."/>
            <person name="Leigh N.D."/>
            <person name="Simon A."/>
            <person name="Yun M.H."/>
        </authorList>
    </citation>
    <scope>NUCLEOTIDE SEQUENCE</scope>
    <source>
        <strain evidence="2">20211129_DDA</strain>
        <tissue evidence="2">Liver</tissue>
    </source>
</reference>
<sequence length="184" mass="20215">MSRVDAGSSQLHSVYQPTHHQPRQPRTLRHTQPARGDQVGISLQPVRQSHSEVGSPGGPPGSLLRPGPTTPLLRAAVGLRPPLTGARRAADPRAPGPILLHAALGSRRSALSLPGDPQLPSTAIHNRHWPPDPVCRWMSRARRRAYLSHVRHYRWLGHPPPTNNSLLIVFLLSSTIASYSSWLY</sequence>
<keyword evidence="3" id="KW-1185">Reference proteome</keyword>
<dbReference type="AlphaFoldDB" id="A0AAV7RSZ1"/>
<organism evidence="2 3">
    <name type="scientific">Pleurodeles waltl</name>
    <name type="common">Iberian ribbed newt</name>
    <dbReference type="NCBI Taxonomy" id="8319"/>
    <lineage>
        <taxon>Eukaryota</taxon>
        <taxon>Metazoa</taxon>
        <taxon>Chordata</taxon>
        <taxon>Craniata</taxon>
        <taxon>Vertebrata</taxon>
        <taxon>Euteleostomi</taxon>
        <taxon>Amphibia</taxon>
        <taxon>Batrachia</taxon>
        <taxon>Caudata</taxon>
        <taxon>Salamandroidea</taxon>
        <taxon>Salamandridae</taxon>
        <taxon>Pleurodelinae</taxon>
        <taxon>Pleurodeles</taxon>
    </lineage>
</organism>
<proteinExistence type="predicted"/>
<feature type="region of interest" description="Disordered" evidence="1">
    <location>
        <begin position="47"/>
        <end position="70"/>
    </location>
</feature>
<feature type="compositionally biased region" description="Basic residues" evidence="1">
    <location>
        <begin position="20"/>
        <end position="29"/>
    </location>
</feature>
<dbReference type="EMBL" id="JANPWB010000009">
    <property type="protein sequence ID" value="KAJ1155916.1"/>
    <property type="molecule type" value="Genomic_DNA"/>
</dbReference>
<comment type="caution">
    <text evidence="2">The sequence shown here is derived from an EMBL/GenBank/DDBJ whole genome shotgun (WGS) entry which is preliminary data.</text>
</comment>
<feature type="compositionally biased region" description="Polar residues" evidence="1">
    <location>
        <begin position="7"/>
        <end position="19"/>
    </location>
</feature>